<dbReference type="AlphaFoldDB" id="A0A507BMD5"/>
<dbReference type="InParanoid" id="A0A507BMD5"/>
<reference evidence="2 3" key="1">
    <citation type="submission" date="2019-06" db="EMBL/GenBank/DDBJ databases">
        <title>Draft genome sequence of the filamentous fungus Phialemoniopsis curvata isolated from diesel fuel.</title>
        <authorList>
            <person name="Varaljay V.A."/>
            <person name="Lyon W.J."/>
            <person name="Crouch A.L."/>
            <person name="Drake C.E."/>
            <person name="Hollomon J.M."/>
            <person name="Nadeau L.J."/>
            <person name="Nunn H.S."/>
            <person name="Stevenson B.S."/>
            <person name="Bojanowski C.L."/>
            <person name="Crookes-Goodson W.J."/>
        </authorList>
    </citation>
    <scope>NUCLEOTIDE SEQUENCE [LARGE SCALE GENOMIC DNA]</scope>
    <source>
        <strain evidence="2 3">D216</strain>
    </source>
</reference>
<feature type="region of interest" description="Disordered" evidence="1">
    <location>
        <begin position="1"/>
        <end position="25"/>
    </location>
</feature>
<protein>
    <submittedName>
        <fullName evidence="2">Uncharacterized protein</fullName>
    </submittedName>
</protein>
<dbReference type="OrthoDB" id="446113at2759"/>
<evidence type="ECO:0000256" key="1">
    <source>
        <dbReference type="SAM" id="MobiDB-lite"/>
    </source>
</evidence>
<keyword evidence="3" id="KW-1185">Reference proteome</keyword>
<dbReference type="EMBL" id="SKBQ01000116">
    <property type="protein sequence ID" value="TPX18361.1"/>
    <property type="molecule type" value="Genomic_DNA"/>
</dbReference>
<feature type="region of interest" description="Disordered" evidence="1">
    <location>
        <begin position="86"/>
        <end position="134"/>
    </location>
</feature>
<name>A0A507BMD5_9PEZI</name>
<dbReference type="GeneID" id="41979183"/>
<evidence type="ECO:0000313" key="2">
    <source>
        <dbReference type="EMBL" id="TPX18361.1"/>
    </source>
</evidence>
<accession>A0A507BMD5</accession>
<organism evidence="2 3">
    <name type="scientific">Thyridium curvatum</name>
    <dbReference type="NCBI Taxonomy" id="1093900"/>
    <lineage>
        <taxon>Eukaryota</taxon>
        <taxon>Fungi</taxon>
        <taxon>Dikarya</taxon>
        <taxon>Ascomycota</taxon>
        <taxon>Pezizomycotina</taxon>
        <taxon>Sordariomycetes</taxon>
        <taxon>Sordariomycetidae</taxon>
        <taxon>Thyridiales</taxon>
        <taxon>Thyridiaceae</taxon>
        <taxon>Thyridium</taxon>
    </lineage>
</organism>
<proteinExistence type="predicted"/>
<sequence>MEFGEPAAANQARALNGNSVPKSSRAFKLNWASGGGLIDRRDDRGPEFSIFVDDLGLGKFEKGLPSTVFSTDKSGSTQPFSVAVAATKPAPQRNDQTHPAADSVEKGPAGKKPPAGQIMSLPRAAAQASPHYRPSSGPLWQLQIWIQPA</sequence>
<dbReference type="STRING" id="1093900.A0A507BMD5"/>
<gene>
    <name evidence="2" type="ORF">E0L32_011736</name>
</gene>
<comment type="caution">
    <text evidence="2">The sequence shown here is derived from an EMBL/GenBank/DDBJ whole genome shotgun (WGS) entry which is preliminary data.</text>
</comment>
<evidence type="ECO:0000313" key="3">
    <source>
        <dbReference type="Proteomes" id="UP000319257"/>
    </source>
</evidence>
<dbReference type="RefSeq" id="XP_031000072.1">
    <property type="nucleotide sequence ID" value="XM_031134498.1"/>
</dbReference>
<dbReference type="Proteomes" id="UP000319257">
    <property type="component" value="Unassembled WGS sequence"/>
</dbReference>